<keyword evidence="11 12" id="KW-0804">Transcription</keyword>
<evidence type="ECO:0000256" key="8">
    <source>
        <dbReference type="ARBA" id="ARBA00022833"/>
    </source>
</evidence>
<evidence type="ECO:0000313" key="14">
    <source>
        <dbReference type="Proteomes" id="UP001501671"/>
    </source>
</evidence>
<dbReference type="PANTHER" id="PTHR33202">
    <property type="entry name" value="ZINC UPTAKE REGULATION PROTEIN"/>
    <property type="match status" value="1"/>
</dbReference>
<dbReference type="RefSeq" id="WP_345250543.1">
    <property type="nucleotide sequence ID" value="NZ_BAABFO010000013.1"/>
</dbReference>
<comment type="subcellular location">
    <subcellularLocation>
        <location evidence="1 12">Cytoplasm</location>
    </subcellularLocation>
</comment>
<keyword evidence="5 12" id="KW-0963">Cytoplasm</keyword>
<evidence type="ECO:0000256" key="1">
    <source>
        <dbReference type="ARBA" id="ARBA00004496"/>
    </source>
</evidence>
<dbReference type="Pfam" id="PF01475">
    <property type="entry name" value="FUR"/>
    <property type="match status" value="1"/>
</dbReference>
<evidence type="ECO:0000256" key="11">
    <source>
        <dbReference type="ARBA" id="ARBA00023163"/>
    </source>
</evidence>
<keyword evidence="14" id="KW-1185">Reference proteome</keyword>
<gene>
    <name evidence="13" type="primary">fur_2</name>
    <name evidence="12" type="synonym">fur</name>
    <name evidence="13" type="ORF">GCM10023144_28800</name>
</gene>
<keyword evidence="7 12" id="KW-0479">Metal-binding</keyword>
<dbReference type="SUPFAM" id="SSF46785">
    <property type="entry name" value="Winged helix' DNA-binding domain"/>
    <property type="match status" value="1"/>
</dbReference>
<reference evidence="14" key="1">
    <citation type="journal article" date="2019" name="Int. J. Syst. Evol. Microbiol.">
        <title>The Global Catalogue of Microorganisms (GCM) 10K type strain sequencing project: providing services to taxonomists for standard genome sequencing and annotation.</title>
        <authorList>
            <consortium name="The Broad Institute Genomics Platform"/>
            <consortium name="The Broad Institute Genome Sequencing Center for Infectious Disease"/>
            <person name="Wu L."/>
            <person name="Ma J."/>
        </authorList>
    </citation>
    <scope>NUCLEOTIDE SEQUENCE [LARGE SCALE GENOMIC DNA]</scope>
    <source>
        <strain evidence="14">JCM 17666</strain>
    </source>
</reference>
<dbReference type="InterPro" id="IPR036390">
    <property type="entry name" value="WH_DNA-bd_sf"/>
</dbReference>
<dbReference type="InterPro" id="IPR043135">
    <property type="entry name" value="Fur_C"/>
</dbReference>
<dbReference type="PANTHER" id="PTHR33202:SF2">
    <property type="entry name" value="FERRIC UPTAKE REGULATION PROTEIN"/>
    <property type="match status" value="1"/>
</dbReference>
<evidence type="ECO:0000256" key="12">
    <source>
        <dbReference type="RuleBase" id="RU364037"/>
    </source>
</evidence>
<keyword evidence="6 12" id="KW-0678">Repressor</keyword>
<name>A0ABP8H7Z5_9BURK</name>
<keyword evidence="12" id="KW-0408">Iron</keyword>
<evidence type="ECO:0000256" key="10">
    <source>
        <dbReference type="ARBA" id="ARBA00023125"/>
    </source>
</evidence>
<comment type="subunit">
    <text evidence="3 12">Homodimer.</text>
</comment>
<evidence type="ECO:0000313" key="13">
    <source>
        <dbReference type="EMBL" id="GAA4335457.1"/>
    </source>
</evidence>
<keyword evidence="10 12" id="KW-0238">DNA-binding</keyword>
<comment type="caution">
    <text evidence="13">The sequence shown here is derived from an EMBL/GenBank/DDBJ whole genome shotgun (WGS) entry which is preliminary data.</text>
</comment>
<dbReference type="InterPro" id="IPR002481">
    <property type="entry name" value="FUR"/>
</dbReference>
<evidence type="ECO:0000256" key="5">
    <source>
        <dbReference type="ARBA" id="ARBA00022490"/>
    </source>
</evidence>
<organism evidence="13 14">
    <name type="scientific">Pigmentiphaga soli</name>
    <dbReference type="NCBI Taxonomy" id="1007095"/>
    <lineage>
        <taxon>Bacteria</taxon>
        <taxon>Pseudomonadati</taxon>
        <taxon>Pseudomonadota</taxon>
        <taxon>Betaproteobacteria</taxon>
        <taxon>Burkholderiales</taxon>
        <taxon>Alcaligenaceae</taxon>
        <taxon>Pigmentiphaga</taxon>
    </lineage>
</organism>
<evidence type="ECO:0000256" key="6">
    <source>
        <dbReference type="ARBA" id="ARBA00022491"/>
    </source>
</evidence>
<evidence type="ECO:0000256" key="3">
    <source>
        <dbReference type="ARBA" id="ARBA00011738"/>
    </source>
</evidence>
<evidence type="ECO:0000256" key="7">
    <source>
        <dbReference type="ARBA" id="ARBA00022723"/>
    </source>
</evidence>
<evidence type="ECO:0000256" key="9">
    <source>
        <dbReference type="ARBA" id="ARBA00023015"/>
    </source>
</evidence>
<keyword evidence="8 12" id="KW-0862">Zinc</keyword>
<keyword evidence="9 12" id="KW-0805">Transcription regulation</keyword>
<dbReference type="CDD" id="cd07153">
    <property type="entry name" value="Fur_like"/>
    <property type="match status" value="1"/>
</dbReference>
<dbReference type="EMBL" id="BAABFO010000013">
    <property type="protein sequence ID" value="GAA4335457.1"/>
    <property type="molecule type" value="Genomic_DNA"/>
</dbReference>
<sequence>MASDSNELKGSGLKVTFPRLKILDVFRSSEQRHLSAEDVYRQLVAAGVEMGLATVYRVLTQFEHAGLLKRSQLGSSKAVYELNDGERHHGHLVCTQTGEVKEFYDPQIEARLQQIAADMGYQLSEYTLTLFAWPKG</sequence>
<dbReference type="InterPro" id="IPR036388">
    <property type="entry name" value="WH-like_DNA-bd_sf"/>
</dbReference>
<accession>A0ABP8H7Z5</accession>
<evidence type="ECO:0000256" key="4">
    <source>
        <dbReference type="ARBA" id="ARBA00020910"/>
    </source>
</evidence>
<dbReference type="Gene3D" id="1.10.10.10">
    <property type="entry name" value="Winged helix-like DNA-binding domain superfamily/Winged helix DNA-binding domain"/>
    <property type="match status" value="1"/>
</dbReference>
<proteinExistence type="inferred from homology"/>
<evidence type="ECO:0000256" key="2">
    <source>
        <dbReference type="ARBA" id="ARBA00007957"/>
    </source>
</evidence>
<protein>
    <recommendedName>
        <fullName evidence="4 12">Ferric uptake regulation protein</fullName>
    </recommendedName>
</protein>
<comment type="similarity">
    <text evidence="2 12">Belongs to the Fur family.</text>
</comment>
<dbReference type="Proteomes" id="UP001501671">
    <property type="component" value="Unassembled WGS sequence"/>
</dbReference>
<dbReference type="Gene3D" id="3.30.1490.190">
    <property type="match status" value="1"/>
</dbReference>